<evidence type="ECO:0000256" key="3">
    <source>
        <dbReference type="ARBA" id="ARBA00012438"/>
    </source>
</evidence>
<dbReference type="Gene3D" id="3.40.50.2300">
    <property type="match status" value="1"/>
</dbReference>
<dbReference type="EC" id="2.7.13.3" evidence="3"/>
<dbReference type="Proteomes" id="UP000183107">
    <property type="component" value="Unassembled WGS sequence"/>
</dbReference>
<organism evidence="12 13">
    <name type="scientific">Nitrosospira briensis</name>
    <dbReference type="NCBI Taxonomy" id="35799"/>
    <lineage>
        <taxon>Bacteria</taxon>
        <taxon>Pseudomonadati</taxon>
        <taxon>Pseudomonadota</taxon>
        <taxon>Betaproteobacteria</taxon>
        <taxon>Nitrosomonadales</taxon>
        <taxon>Nitrosomonadaceae</taxon>
        <taxon>Nitrosospira</taxon>
    </lineage>
</organism>
<dbReference type="SMART" id="SM00448">
    <property type="entry name" value="REC"/>
    <property type="match status" value="1"/>
</dbReference>
<evidence type="ECO:0000256" key="2">
    <source>
        <dbReference type="ARBA" id="ARBA00004429"/>
    </source>
</evidence>
<comment type="subcellular location">
    <subcellularLocation>
        <location evidence="2">Cell inner membrane</location>
        <topology evidence="2">Multi-pass membrane protein</topology>
    </subcellularLocation>
</comment>
<sequence>MNLVEMPGWLRGSEMGELIFDHDWTESGLGPISTWPPNLKFAVNTILLMPSAALLLWGPRHIQIYNDNYRDLIGLKHPGGLGQPVSACWPEVWNFLAPICEGVMQRRESFIFNDEPLLVNRTGTPEEAFFRLTYSPIPDEIDSFSCGASNTAGAEASAPGIFVTVSETTEIVNERAGEADRARLREALQAKRIQLLEEVFRNSPSFLYVLRGPGLVFELANEAYYQLVGHRKLLGRPLFEALPEAVEDYCRRQLAKVMATGKPFIGWELPITVISDPGQPPEKRFIDAVYLPLLEEDGSYEYVLGHGVDVTDHVRKREKTEQALFETERRFRDALEIDTVGVIFLDKDGQITEANDAFLEMSGFSREDERAGLLRCDELTPPEWMATTLRAGEELKATGRATPYEKELFRKDGSRWWALIAAMQLNKKEGVVYIIDITERKRVEQNLRESEARFRAMAEASPALTWQVNARGDLVYVNQRVMDMVGMTLEELLPSRWRSVLHPDDEPGCLAAIEQALLNRTRFQYRVRARGRGGEWHWLESYALPWFTGPDEYAGHVGVSIDITEAVKAETALRDADLRKDEFLATLAHELRNPLAPIANALAVIARPEGAAAVPHLLPVINRQVNYMIRLVDDLLEISRITSGKVELRQAPVDLAVVLHNAVEAGRPQIDGKEHKLSVSIYDAPLIVYADAVRLEQVFTNLLNNAARYTGQRGQIGLTAHREADNAVVSIRDNGIGILAGMLPRLFDMFAQERRNGVGTQEGLGIGLSLVYRLVKMHGGTVEARSEGKDRGSEFIVRLPLAASVIQGEMMEPEKTAAAPTGLRILVVDDNHDAAEVLSMLLESMGLDVHSVDSGPAALAAIPEYRPNIILMDIGMPGMDGNEVARRIREQPQFNDVKLIALTGWGQEKDRRLSHESGFDYHLTKPVNFKVLKGLIDAF</sequence>
<dbReference type="EMBL" id="FOVJ01000001">
    <property type="protein sequence ID" value="SFN38291.1"/>
    <property type="molecule type" value="Genomic_DNA"/>
</dbReference>
<dbReference type="SMART" id="SM00091">
    <property type="entry name" value="PAS"/>
    <property type="match status" value="3"/>
</dbReference>
<dbReference type="GO" id="GO:0005886">
    <property type="term" value="C:plasma membrane"/>
    <property type="evidence" value="ECO:0007669"/>
    <property type="project" value="UniProtKB-SubCell"/>
</dbReference>
<dbReference type="SUPFAM" id="SSF47384">
    <property type="entry name" value="Homodimeric domain of signal transducing histidine kinase"/>
    <property type="match status" value="1"/>
</dbReference>
<dbReference type="InterPro" id="IPR000014">
    <property type="entry name" value="PAS"/>
</dbReference>
<feature type="domain" description="Response regulatory" evidence="9">
    <location>
        <begin position="824"/>
        <end position="939"/>
    </location>
</feature>
<dbReference type="CDD" id="cd17580">
    <property type="entry name" value="REC_2_DhkD-like"/>
    <property type="match status" value="1"/>
</dbReference>
<dbReference type="InterPro" id="IPR036097">
    <property type="entry name" value="HisK_dim/P_sf"/>
</dbReference>
<dbReference type="OrthoDB" id="8552871at2"/>
<dbReference type="PRINTS" id="PR00344">
    <property type="entry name" value="BCTRLSENSOR"/>
</dbReference>
<dbReference type="PANTHER" id="PTHR43547:SF2">
    <property type="entry name" value="HYBRID SIGNAL TRANSDUCTION HISTIDINE KINASE C"/>
    <property type="match status" value="1"/>
</dbReference>
<dbReference type="Pfam" id="PF02518">
    <property type="entry name" value="HATPase_c"/>
    <property type="match status" value="1"/>
</dbReference>
<dbReference type="RefSeq" id="WP_074794754.1">
    <property type="nucleotide sequence ID" value="NZ_FOVJ01000001.1"/>
</dbReference>
<dbReference type="PROSITE" id="PS50112">
    <property type="entry name" value="PAS"/>
    <property type="match status" value="2"/>
</dbReference>
<keyword evidence="6" id="KW-0418">Kinase</keyword>
<dbReference type="InterPro" id="IPR035965">
    <property type="entry name" value="PAS-like_dom_sf"/>
</dbReference>
<accession>A0A1I4YJP2</accession>
<dbReference type="SMART" id="SM00388">
    <property type="entry name" value="HisKA"/>
    <property type="match status" value="1"/>
</dbReference>
<dbReference type="CDD" id="cd00075">
    <property type="entry name" value="HATPase"/>
    <property type="match status" value="1"/>
</dbReference>
<feature type="domain" description="Histidine kinase" evidence="8">
    <location>
        <begin position="586"/>
        <end position="803"/>
    </location>
</feature>
<dbReference type="CDD" id="cd00082">
    <property type="entry name" value="HisKA"/>
    <property type="match status" value="1"/>
</dbReference>
<protein>
    <recommendedName>
        <fullName evidence="3">histidine kinase</fullName>
        <ecNumber evidence="3">2.7.13.3</ecNumber>
    </recommendedName>
</protein>
<dbReference type="InterPro" id="IPR036890">
    <property type="entry name" value="HATPase_C_sf"/>
</dbReference>
<dbReference type="Gene3D" id="3.30.450.20">
    <property type="entry name" value="PAS domain"/>
    <property type="match status" value="3"/>
</dbReference>
<evidence type="ECO:0000259" key="11">
    <source>
        <dbReference type="PROSITE" id="PS50113"/>
    </source>
</evidence>
<keyword evidence="4 7" id="KW-0597">Phosphoprotein</keyword>
<keyword evidence="13" id="KW-1185">Reference proteome</keyword>
<evidence type="ECO:0000256" key="5">
    <source>
        <dbReference type="ARBA" id="ARBA00022679"/>
    </source>
</evidence>
<evidence type="ECO:0000256" key="7">
    <source>
        <dbReference type="PROSITE-ProRule" id="PRU00169"/>
    </source>
</evidence>
<dbReference type="PROSITE" id="PS50109">
    <property type="entry name" value="HIS_KIN"/>
    <property type="match status" value="1"/>
</dbReference>
<dbReference type="SMART" id="SM00387">
    <property type="entry name" value="HATPase_c"/>
    <property type="match status" value="1"/>
</dbReference>
<evidence type="ECO:0000259" key="9">
    <source>
        <dbReference type="PROSITE" id="PS50110"/>
    </source>
</evidence>
<dbReference type="GO" id="GO:0000155">
    <property type="term" value="F:phosphorelay sensor kinase activity"/>
    <property type="evidence" value="ECO:0007669"/>
    <property type="project" value="InterPro"/>
</dbReference>
<dbReference type="Pfam" id="PF00512">
    <property type="entry name" value="HisKA"/>
    <property type="match status" value="1"/>
</dbReference>
<dbReference type="SUPFAM" id="SSF52172">
    <property type="entry name" value="CheY-like"/>
    <property type="match status" value="1"/>
</dbReference>
<dbReference type="FunFam" id="3.30.565.10:FF:000006">
    <property type="entry name" value="Sensor histidine kinase WalK"/>
    <property type="match status" value="1"/>
</dbReference>
<evidence type="ECO:0000313" key="12">
    <source>
        <dbReference type="EMBL" id="SFN38291.1"/>
    </source>
</evidence>
<dbReference type="InterPro" id="IPR001610">
    <property type="entry name" value="PAC"/>
</dbReference>
<reference evidence="13" key="1">
    <citation type="submission" date="2016-10" db="EMBL/GenBank/DDBJ databases">
        <authorList>
            <person name="Varghese N."/>
        </authorList>
    </citation>
    <scope>NUCLEOTIDE SEQUENCE [LARGE SCALE GENOMIC DNA]</scope>
    <source>
        <strain evidence="13">Nsp8</strain>
    </source>
</reference>
<dbReference type="Pfam" id="PF13426">
    <property type="entry name" value="PAS_9"/>
    <property type="match status" value="1"/>
</dbReference>
<dbReference type="InterPro" id="IPR013656">
    <property type="entry name" value="PAS_4"/>
</dbReference>
<dbReference type="AlphaFoldDB" id="A0A1I4YJP2"/>
<gene>
    <name evidence="12" type="ORF">SAMN05216386_0737</name>
</gene>
<dbReference type="InterPro" id="IPR011006">
    <property type="entry name" value="CheY-like_superfamily"/>
</dbReference>
<dbReference type="InterPro" id="IPR003661">
    <property type="entry name" value="HisK_dim/P_dom"/>
</dbReference>
<feature type="domain" description="PAS" evidence="10">
    <location>
        <begin position="327"/>
        <end position="368"/>
    </location>
</feature>
<evidence type="ECO:0000259" key="10">
    <source>
        <dbReference type="PROSITE" id="PS50112"/>
    </source>
</evidence>
<dbReference type="PROSITE" id="PS50113">
    <property type="entry name" value="PAC"/>
    <property type="match status" value="2"/>
</dbReference>
<dbReference type="InterPro" id="IPR005467">
    <property type="entry name" value="His_kinase_dom"/>
</dbReference>
<dbReference type="Gene3D" id="3.30.565.10">
    <property type="entry name" value="Histidine kinase-like ATPase, C-terminal domain"/>
    <property type="match status" value="1"/>
</dbReference>
<dbReference type="Pfam" id="PF00072">
    <property type="entry name" value="Response_reg"/>
    <property type="match status" value="1"/>
</dbReference>
<dbReference type="InterPro" id="IPR003594">
    <property type="entry name" value="HATPase_dom"/>
</dbReference>
<dbReference type="SMART" id="SM00086">
    <property type="entry name" value="PAC"/>
    <property type="match status" value="2"/>
</dbReference>
<dbReference type="NCBIfam" id="TIGR00229">
    <property type="entry name" value="sensory_box"/>
    <property type="match status" value="2"/>
</dbReference>
<dbReference type="InterPro" id="IPR004358">
    <property type="entry name" value="Sig_transdc_His_kin-like_C"/>
</dbReference>
<dbReference type="SUPFAM" id="SSF55874">
    <property type="entry name" value="ATPase domain of HSP90 chaperone/DNA topoisomerase II/histidine kinase"/>
    <property type="match status" value="1"/>
</dbReference>
<feature type="modified residue" description="4-aspartylphosphate" evidence="7">
    <location>
        <position position="873"/>
    </location>
</feature>
<dbReference type="InterPro" id="IPR000700">
    <property type="entry name" value="PAS-assoc_C"/>
</dbReference>
<dbReference type="Pfam" id="PF08448">
    <property type="entry name" value="PAS_4"/>
    <property type="match status" value="1"/>
</dbReference>
<evidence type="ECO:0000259" key="8">
    <source>
        <dbReference type="PROSITE" id="PS50109"/>
    </source>
</evidence>
<dbReference type="InterPro" id="IPR001789">
    <property type="entry name" value="Sig_transdc_resp-reg_receiver"/>
</dbReference>
<proteinExistence type="predicted"/>
<keyword evidence="5" id="KW-0808">Transferase</keyword>
<evidence type="ECO:0000256" key="1">
    <source>
        <dbReference type="ARBA" id="ARBA00000085"/>
    </source>
</evidence>
<feature type="domain" description="PAC" evidence="11">
    <location>
        <begin position="402"/>
        <end position="449"/>
    </location>
</feature>
<dbReference type="InterPro" id="IPR013655">
    <property type="entry name" value="PAS_fold_3"/>
</dbReference>
<comment type="catalytic activity">
    <reaction evidence="1">
        <text>ATP + protein L-histidine = ADP + protein N-phospho-L-histidine.</text>
        <dbReference type="EC" id="2.7.13.3"/>
    </reaction>
</comment>
<feature type="domain" description="PAS" evidence="10">
    <location>
        <begin position="450"/>
        <end position="520"/>
    </location>
</feature>
<dbReference type="CDD" id="cd00130">
    <property type="entry name" value="PAS"/>
    <property type="match status" value="2"/>
</dbReference>
<dbReference type="SUPFAM" id="SSF55785">
    <property type="entry name" value="PYP-like sensor domain (PAS domain)"/>
    <property type="match status" value="3"/>
</dbReference>
<dbReference type="PROSITE" id="PS50110">
    <property type="entry name" value="RESPONSE_REGULATORY"/>
    <property type="match status" value="1"/>
</dbReference>
<name>A0A1I4YJP2_9PROT</name>
<dbReference type="Pfam" id="PF08447">
    <property type="entry name" value="PAS_3"/>
    <property type="match status" value="1"/>
</dbReference>
<evidence type="ECO:0000256" key="4">
    <source>
        <dbReference type="ARBA" id="ARBA00022553"/>
    </source>
</evidence>
<dbReference type="PANTHER" id="PTHR43547">
    <property type="entry name" value="TWO-COMPONENT HISTIDINE KINASE"/>
    <property type="match status" value="1"/>
</dbReference>
<feature type="domain" description="PAC" evidence="11">
    <location>
        <begin position="521"/>
        <end position="575"/>
    </location>
</feature>
<evidence type="ECO:0000313" key="13">
    <source>
        <dbReference type="Proteomes" id="UP000183107"/>
    </source>
</evidence>
<evidence type="ECO:0000256" key="6">
    <source>
        <dbReference type="ARBA" id="ARBA00022777"/>
    </source>
</evidence>
<dbReference type="Gene3D" id="1.10.287.130">
    <property type="match status" value="1"/>
</dbReference>